<organism evidence="3 4">
    <name type="scientific">Ornithinimicrobium avium</name>
    <dbReference type="NCBI Taxonomy" id="2283195"/>
    <lineage>
        <taxon>Bacteria</taxon>
        <taxon>Bacillati</taxon>
        <taxon>Actinomycetota</taxon>
        <taxon>Actinomycetes</taxon>
        <taxon>Micrococcales</taxon>
        <taxon>Ornithinimicrobiaceae</taxon>
        <taxon>Ornithinimicrobium</taxon>
    </lineage>
</organism>
<dbReference type="Gene3D" id="2.30.110.10">
    <property type="entry name" value="Electron Transport, Fmn-binding Protein, Chain A"/>
    <property type="match status" value="1"/>
</dbReference>
<proteinExistence type="predicted"/>
<dbReference type="EMBL" id="CP031229">
    <property type="protein sequence ID" value="AXH96735.1"/>
    <property type="molecule type" value="Genomic_DNA"/>
</dbReference>
<keyword evidence="4" id="KW-1185">Reference proteome</keyword>
<dbReference type="InterPro" id="IPR012349">
    <property type="entry name" value="Split_barrel_FMN-bd"/>
</dbReference>
<dbReference type="PANTHER" id="PTHR30466:SF1">
    <property type="entry name" value="FMN REDUCTASE (NADH) RUTF"/>
    <property type="match status" value="1"/>
</dbReference>
<sequence>MSSATLHVAPPDLRSAFRHAATSTWVVTGARAPGIDPTGFTAISIASVSLAPPLVSFNIGKDSSSLVTLGRTRRAALHLLGRDQAHVATRFAADRSRRFAEDGTWGWTGGLPDVHGCAVRLTTTLVDLVEAGDSFLALARVERATTRAAAAPLVHHQGSFGPLELIGA</sequence>
<dbReference type="InterPro" id="IPR002563">
    <property type="entry name" value="Flavin_Rdtase-like_dom"/>
</dbReference>
<feature type="domain" description="Flavin reductase like" evidence="2">
    <location>
        <begin position="17"/>
        <end position="162"/>
    </location>
</feature>
<dbReference type="GO" id="GO:0010181">
    <property type="term" value="F:FMN binding"/>
    <property type="evidence" value="ECO:0007669"/>
    <property type="project" value="InterPro"/>
</dbReference>
<evidence type="ECO:0000259" key="2">
    <source>
        <dbReference type="SMART" id="SM00903"/>
    </source>
</evidence>
<name>A0A345NNX7_9MICO</name>
<dbReference type="AlphaFoldDB" id="A0A345NNX7"/>
<dbReference type="PANTHER" id="PTHR30466">
    <property type="entry name" value="FLAVIN REDUCTASE"/>
    <property type="match status" value="1"/>
</dbReference>
<accession>A0A345NNX7</accession>
<keyword evidence="1" id="KW-0560">Oxidoreductase</keyword>
<dbReference type="Pfam" id="PF01613">
    <property type="entry name" value="Flavin_Reduct"/>
    <property type="match status" value="1"/>
</dbReference>
<evidence type="ECO:0000313" key="3">
    <source>
        <dbReference type="EMBL" id="AXH96735.1"/>
    </source>
</evidence>
<gene>
    <name evidence="3" type="ORF">DV701_11950</name>
</gene>
<dbReference type="SUPFAM" id="SSF50475">
    <property type="entry name" value="FMN-binding split barrel"/>
    <property type="match status" value="1"/>
</dbReference>
<dbReference type="OrthoDB" id="8901155at2"/>
<dbReference type="SMART" id="SM00903">
    <property type="entry name" value="Flavin_Reduct"/>
    <property type="match status" value="1"/>
</dbReference>
<dbReference type="GO" id="GO:0006208">
    <property type="term" value="P:pyrimidine nucleobase catabolic process"/>
    <property type="evidence" value="ECO:0007669"/>
    <property type="project" value="TreeGrafter"/>
</dbReference>
<reference evidence="3 4" key="1">
    <citation type="submission" date="2018-07" db="EMBL/GenBank/DDBJ databases">
        <title>Complete genome sequencing of Ornithinimicrobium sp. AMA3305.</title>
        <authorList>
            <person name="Bae J.-W."/>
        </authorList>
    </citation>
    <scope>NUCLEOTIDE SEQUENCE [LARGE SCALE GENOMIC DNA]</scope>
    <source>
        <strain evidence="3 4">AMA3305</strain>
    </source>
</reference>
<dbReference type="RefSeq" id="WP_114928536.1">
    <property type="nucleotide sequence ID" value="NZ_CP031229.1"/>
</dbReference>
<evidence type="ECO:0000256" key="1">
    <source>
        <dbReference type="ARBA" id="ARBA00023002"/>
    </source>
</evidence>
<dbReference type="KEGG" id="orn:DV701_11950"/>
<protein>
    <submittedName>
        <fullName evidence="3">Flavin reductase</fullName>
    </submittedName>
</protein>
<dbReference type="InterPro" id="IPR050268">
    <property type="entry name" value="NADH-dep_flavin_reductase"/>
</dbReference>
<dbReference type="GO" id="GO:0042602">
    <property type="term" value="F:riboflavin reductase (NADPH) activity"/>
    <property type="evidence" value="ECO:0007669"/>
    <property type="project" value="TreeGrafter"/>
</dbReference>
<dbReference type="Proteomes" id="UP000253790">
    <property type="component" value="Chromosome"/>
</dbReference>
<evidence type="ECO:0000313" key="4">
    <source>
        <dbReference type="Proteomes" id="UP000253790"/>
    </source>
</evidence>